<feature type="transmembrane region" description="Helical" evidence="6">
    <location>
        <begin position="127"/>
        <end position="148"/>
    </location>
</feature>
<dbReference type="PANTHER" id="PTHR23501:SF154">
    <property type="entry name" value="MULTIDRUG-EFFLUX TRANSPORTER RV1634-RELATED"/>
    <property type="match status" value="1"/>
</dbReference>
<dbReference type="PROSITE" id="PS50850">
    <property type="entry name" value="MFS"/>
    <property type="match status" value="1"/>
</dbReference>
<feature type="transmembrane region" description="Helical" evidence="6">
    <location>
        <begin position="345"/>
        <end position="366"/>
    </location>
</feature>
<feature type="transmembrane region" description="Helical" evidence="6">
    <location>
        <begin position="414"/>
        <end position="438"/>
    </location>
</feature>
<feature type="transmembrane region" description="Helical" evidence="6">
    <location>
        <begin position="281"/>
        <end position="301"/>
    </location>
</feature>
<dbReference type="EMBL" id="JBFNQN010000007">
    <property type="protein sequence ID" value="MEW9265359.1"/>
    <property type="molecule type" value="Genomic_DNA"/>
</dbReference>
<feature type="transmembrane region" description="Helical" evidence="6">
    <location>
        <begin position="372"/>
        <end position="393"/>
    </location>
</feature>
<feature type="domain" description="Major facilitator superfamily (MFS) profile" evidence="7">
    <location>
        <begin position="33"/>
        <end position="473"/>
    </location>
</feature>
<dbReference type="SUPFAM" id="SSF103473">
    <property type="entry name" value="MFS general substrate transporter"/>
    <property type="match status" value="1"/>
</dbReference>
<evidence type="ECO:0000256" key="1">
    <source>
        <dbReference type="ARBA" id="ARBA00004651"/>
    </source>
</evidence>
<dbReference type="Gene3D" id="1.20.1250.20">
    <property type="entry name" value="MFS general substrate transporter like domains"/>
    <property type="match status" value="2"/>
</dbReference>
<protein>
    <submittedName>
        <fullName evidence="8">MFS transporter</fullName>
    </submittedName>
</protein>
<keyword evidence="3 6" id="KW-1133">Transmembrane helix</keyword>
<evidence type="ECO:0000313" key="8">
    <source>
        <dbReference type="EMBL" id="MEW9265359.1"/>
    </source>
</evidence>
<keyword evidence="9" id="KW-1185">Reference proteome</keyword>
<dbReference type="InterPro" id="IPR020846">
    <property type="entry name" value="MFS_dom"/>
</dbReference>
<dbReference type="Pfam" id="PF07690">
    <property type="entry name" value="MFS_1"/>
    <property type="match status" value="1"/>
</dbReference>
<reference evidence="8 9" key="1">
    <citation type="submission" date="2024-07" db="EMBL/GenBank/DDBJ databases">
        <authorList>
            <person name="Thanompreechachai J."/>
            <person name="Duangmal K."/>
        </authorList>
    </citation>
    <scope>NUCLEOTIDE SEQUENCE [LARGE SCALE GENOMIC DNA]</scope>
    <source>
        <strain evidence="8 9">KCTC 19886</strain>
    </source>
</reference>
<sequence>MTQSTDRGSAARPTPTDAEPPAGGIFSRRYLVMTLGTTALVFLSAFESLAVTTVMPLVVADLGGRSAYATAFAATLAASVVGMVAAGSWSDRRGPARPLLAAVVVFCVGLLVAALAPSMPVFVAGRFLQGLGSGGISVTLYVLVALAFPPALRPAVFGAFAAAWVLPSIVGPAAAAFVATTWSWHWVFSGVLVLVLVAAGAVLPTLLRVRAPVTSSDAFPTGRFLAAAGTSLAVVAVSSAGSLGGSALWRWLAAAVALAVLVVAVRPLLPAGTLTGRPGLPSVVLLRGLLAATFFSTEVHLPRMLFERFDVSLRLAGIVLTAAAVAWASASAVQGRLGPRLPHVRAVRIGTVLLLVGVAAQAAVALVDPGSVAAAVGCALGWFAAGAGMGLGFPRTTVLVLEQSTPGQEGSGSSALTIADAVGGGTAMALTGLTFTAFAAVSGWASFAGTLPLCTALAVLALVAARRVGQPVSQPAH</sequence>
<proteinExistence type="predicted"/>
<feature type="transmembrane region" description="Helical" evidence="6">
    <location>
        <begin position="67"/>
        <end position="87"/>
    </location>
</feature>
<feature type="region of interest" description="Disordered" evidence="5">
    <location>
        <begin position="1"/>
        <end position="22"/>
    </location>
</feature>
<feature type="transmembrane region" description="Helical" evidence="6">
    <location>
        <begin position="313"/>
        <end position="333"/>
    </location>
</feature>
<evidence type="ECO:0000256" key="4">
    <source>
        <dbReference type="ARBA" id="ARBA00023136"/>
    </source>
</evidence>
<evidence type="ECO:0000256" key="5">
    <source>
        <dbReference type="SAM" id="MobiDB-lite"/>
    </source>
</evidence>
<organism evidence="8 9">
    <name type="scientific">Kineococcus endophyticus</name>
    <dbReference type="NCBI Taxonomy" id="1181883"/>
    <lineage>
        <taxon>Bacteria</taxon>
        <taxon>Bacillati</taxon>
        <taxon>Actinomycetota</taxon>
        <taxon>Actinomycetes</taxon>
        <taxon>Kineosporiales</taxon>
        <taxon>Kineosporiaceae</taxon>
        <taxon>Kineococcus</taxon>
    </lineage>
</organism>
<feature type="transmembrane region" description="Helical" evidence="6">
    <location>
        <begin position="249"/>
        <end position="269"/>
    </location>
</feature>
<keyword evidence="2 6" id="KW-0812">Transmembrane</keyword>
<evidence type="ECO:0000256" key="3">
    <source>
        <dbReference type="ARBA" id="ARBA00022989"/>
    </source>
</evidence>
<feature type="transmembrane region" description="Helical" evidence="6">
    <location>
        <begin position="30"/>
        <end position="55"/>
    </location>
</feature>
<comment type="caution">
    <text evidence="8">The sequence shown here is derived from an EMBL/GenBank/DDBJ whole genome shotgun (WGS) entry which is preliminary data.</text>
</comment>
<dbReference type="InterPro" id="IPR011701">
    <property type="entry name" value="MFS"/>
</dbReference>
<comment type="subcellular location">
    <subcellularLocation>
        <location evidence="1">Cell membrane</location>
        <topology evidence="1">Multi-pass membrane protein</topology>
    </subcellularLocation>
</comment>
<keyword evidence="4 6" id="KW-0472">Membrane</keyword>
<evidence type="ECO:0000256" key="6">
    <source>
        <dbReference type="SAM" id="Phobius"/>
    </source>
</evidence>
<dbReference type="RefSeq" id="WP_367638397.1">
    <property type="nucleotide sequence ID" value="NZ_JBFNQN010000007.1"/>
</dbReference>
<dbReference type="InterPro" id="IPR036259">
    <property type="entry name" value="MFS_trans_sf"/>
</dbReference>
<feature type="transmembrane region" description="Helical" evidence="6">
    <location>
        <begin position="99"/>
        <end position="121"/>
    </location>
</feature>
<evidence type="ECO:0000259" key="7">
    <source>
        <dbReference type="PROSITE" id="PS50850"/>
    </source>
</evidence>
<feature type="transmembrane region" description="Helical" evidence="6">
    <location>
        <begin position="444"/>
        <end position="465"/>
    </location>
</feature>
<feature type="transmembrane region" description="Helical" evidence="6">
    <location>
        <begin position="155"/>
        <end position="178"/>
    </location>
</feature>
<accession>A0ABV3P6V4</accession>
<name>A0ABV3P6V4_9ACTN</name>
<dbReference type="Proteomes" id="UP001555826">
    <property type="component" value="Unassembled WGS sequence"/>
</dbReference>
<dbReference type="PANTHER" id="PTHR23501">
    <property type="entry name" value="MAJOR FACILITATOR SUPERFAMILY"/>
    <property type="match status" value="1"/>
</dbReference>
<evidence type="ECO:0000313" key="9">
    <source>
        <dbReference type="Proteomes" id="UP001555826"/>
    </source>
</evidence>
<feature type="transmembrane region" description="Helical" evidence="6">
    <location>
        <begin position="184"/>
        <end position="203"/>
    </location>
</feature>
<evidence type="ECO:0000256" key="2">
    <source>
        <dbReference type="ARBA" id="ARBA00022692"/>
    </source>
</evidence>
<feature type="transmembrane region" description="Helical" evidence="6">
    <location>
        <begin position="224"/>
        <end position="243"/>
    </location>
</feature>
<gene>
    <name evidence="8" type="ORF">AB1207_11420</name>
</gene>